<dbReference type="Proteomes" id="UP001223261">
    <property type="component" value="Chromosome"/>
</dbReference>
<organism evidence="11 12">
    <name type="scientific">Mammaliicoccus lentus</name>
    <name type="common">Staphylococcus lentus</name>
    <dbReference type="NCBI Taxonomy" id="42858"/>
    <lineage>
        <taxon>Bacteria</taxon>
        <taxon>Bacillati</taxon>
        <taxon>Bacillota</taxon>
        <taxon>Bacilli</taxon>
        <taxon>Bacillales</taxon>
        <taxon>Staphylococcaceae</taxon>
        <taxon>Mammaliicoccus</taxon>
    </lineage>
</organism>
<keyword evidence="6 11" id="KW-0067">ATP-binding</keyword>
<evidence type="ECO:0000256" key="5">
    <source>
        <dbReference type="ARBA" id="ARBA00022741"/>
    </source>
</evidence>
<feature type="domain" description="ABC transporter" evidence="10">
    <location>
        <begin position="1"/>
        <end position="237"/>
    </location>
</feature>
<dbReference type="Pfam" id="PF00005">
    <property type="entry name" value="ABC_tran"/>
    <property type="match status" value="1"/>
</dbReference>
<keyword evidence="5" id="KW-0547">Nucleotide-binding</keyword>
<evidence type="ECO:0000259" key="10">
    <source>
        <dbReference type="PROSITE" id="PS50893"/>
    </source>
</evidence>
<dbReference type="AlphaFoldDB" id="A0AAX3W3Z8"/>
<dbReference type="CDD" id="cd03214">
    <property type="entry name" value="ABC_Iron-Siderophores_B12_Hemin"/>
    <property type="match status" value="1"/>
</dbReference>
<evidence type="ECO:0000256" key="9">
    <source>
        <dbReference type="ARBA" id="ARBA00023136"/>
    </source>
</evidence>
<dbReference type="SMART" id="SM00382">
    <property type="entry name" value="AAA"/>
    <property type="match status" value="1"/>
</dbReference>
<keyword evidence="7" id="KW-0408">Iron</keyword>
<evidence type="ECO:0000256" key="1">
    <source>
        <dbReference type="ARBA" id="ARBA00004202"/>
    </source>
</evidence>
<evidence type="ECO:0000313" key="11">
    <source>
        <dbReference type="EMBL" id="WHI59631.1"/>
    </source>
</evidence>
<accession>A0AAX3W3Z8</accession>
<dbReference type="RefSeq" id="WP_282861983.1">
    <property type="nucleotide sequence ID" value="NZ_CP118848.1"/>
</dbReference>
<evidence type="ECO:0000256" key="4">
    <source>
        <dbReference type="ARBA" id="ARBA00022496"/>
    </source>
</evidence>
<dbReference type="Gene3D" id="3.40.50.300">
    <property type="entry name" value="P-loop containing nucleotide triphosphate hydrolases"/>
    <property type="match status" value="1"/>
</dbReference>
<evidence type="ECO:0000256" key="7">
    <source>
        <dbReference type="ARBA" id="ARBA00023004"/>
    </source>
</evidence>
<dbReference type="PANTHER" id="PTHR42771:SF10">
    <property type="entry name" value="FERRICHROME TRANSPORT ATP-BINDING PROTEIN FHUC"/>
    <property type="match status" value="1"/>
</dbReference>
<dbReference type="InterPro" id="IPR003593">
    <property type="entry name" value="AAA+_ATPase"/>
</dbReference>
<keyword evidence="8" id="KW-0406">Ion transport</keyword>
<comment type="subcellular location">
    <subcellularLocation>
        <location evidence="1">Cell membrane</location>
        <topology evidence="1">Peripheral membrane protein</topology>
    </subcellularLocation>
</comment>
<dbReference type="SUPFAM" id="SSF52540">
    <property type="entry name" value="P-loop containing nucleoside triphosphate hydrolases"/>
    <property type="match status" value="1"/>
</dbReference>
<dbReference type="InterPro" id="IPR051535">
    <property type="entry name" value="Siderophore_ABC-ATPase"/>
</dbReference>
<dbReference type="InterPro" id="IPR027417">
    <property type="entry name" value="P-loop_NTPase"/>
</dbReference>
<dbReference type="FunFam" id="3.40.50.300:FF:000134">
    <property type="entry name" value="Iron-enterobactin ABC transporter ATP-binding protein"/>
    <property type="match status" value="1"/>
</dbReference>
<sequence>MQIENVKFQYSEHQNLFENLNIQFKKHAITTIVGPNGAGKSTLLQILSNNIKPTEGLVYLNQKLLSSFNKKELARHLATVHQKSTAPDDFTVREVVKCGRYSYQSLLKKDSRQEEVIDKVLQQLDLMHYQDTPIQALSGGELQRVYIAMSLAQEPKYMLLDEPTTYLDLYYQYQVLDIVRSLKETYNMTIIMVLHDINQAIEYSDEIICINKQQLIQGPPEEIVTESLIESVYGIKAKVIKDPECGVFICKRKGKLAYENNH</sequence>
<dbReference type="GO" id="GO:0005886">
    <property type="term" value="C:plasma membrane"/>
    <property type="evidence" value="ECO:0007669"/>
    <property type="project" value="UniProtKB-SubCell"/>
</dbReference>
<dbReference type="GO" id="GO:0006826">
    <property type="term" value="P:iron ion transport"/>
    <property type="evidence" value="ECO:0007669"/>
    <property type="project" value="UniProtKB-KW"/>
</dbReference>
<keyword evidence="2" id="KW-0813">Transport</keyword>
<dbReference type="PANTHER" id="PTHR42771">
    <property type="entry name" value="IRON(3+)-HYDROXAMATE IMPORT ATP-BINDING PROTEIN FHUC"/>
    <property type="match status" value="1"/>
</dbReference>
<protein>
    <submittedName>
        <fullName evidence="11">ABC transporter ATP-binding protein</fullName>
    </submittedName>
</protein>
<keyword evidence="3" id="KW-1003">Cell membrane</keyword>
<evidence type="ECO:0000256" key="2">
    <source>
        <dbReference type="ARBA" id="ARBA00022448"/>
    </source>
</evidence>
<keyword evidence="4" id="KW-0410">Iron transport</keyword>
<dbReference type="EMBL" id="CP118848">
    <property type="protein sequence ID" value="WHI59631.1"/>
    <property type="molecule type" value="Genomic_DNA"/>
</dbReference>
<proteinExistence type="predicted"/>
<evidence type="ECO:0000256" key="6">
    <source>
        <dbReference type="ARBA" id="ARBA00022840"/>
    </source>
</evidence>
<dbReference type="GO" id="GO:0016887">
    <property type="term" value="F:ATP hydrolysis activity"/>
    <property type="evidence" value="ECO:0007669"/>
    <property type="project" value="InterPro"/>
</dbReference>
<keyword evidence="9" id="KW-0472">Membrane</keyword>
<dbReference type="PROSITE" id="PS50893">
    <property type="entry name" value="ABC_TRANSPORTER_2"/>
    <property type="match status" value="1"/>
</dbReference>
<gene>
    <name evidence="11" type="ORF">PYH69_13080</name>
</gene>
<evidence type="ECO:0000256" key="8">
    <source>
        <dbReference type="ARBA" id="ARBA00023065"/>
    </source>
</evidence>
<dbReference type="InterPro" id="IPR003439">
    <property type="entry name" value="ABC_transporter-like_ATP-bd"/>
</dbReference>
<evidence type="ECO:0000313" key="12">
    <source>
        <dbReference type="Proteomes" id="UP001223261"/>
    </source>
</evidence>
<evidence type="ECO:0000256" key="3">
    <source>
        <dbReference type="ARBA" id="ARBA00022475"/>
    </source>
</evidence>
<name>A0AAX3W3Z8_MAMLE</name>
<dbReference type="GO" id="GO:0005524">
    <property type="term" value="F:ATP binding"/>
    <property type="evidence" value="ECO:0007669"/>
    <property type="project" value="UniProtKB-KW"/>
</dbReference>
<reference evidence="11" key="1">
    <citation type="journal article" date="2023" name="Antibiotics">
        <title>Prevalence and Molecular Characterization of Methicillin-Resistant Staphylococci (MRS) and Mammaliicocci (MRM) in Dromedary Camels from Algeria: First Detection of SCCmec-mecC Hybrid in Methicillin-Resistant Mammaliicoccus lentus.</title>
        <authorList>
            <person name="Belhout C."/>
            <person name="Boyen F."/>
            <person name="Vereecke N."/>
            <person name="Theuns S."/>
            <person name="Taibi N."/>
            <person name="Stegger M."/>
            <person name="de la Fe-Rodriguez P.Y."/>
            <person name="Bouayad L."/>
            <person name="Elgroud R."/>
            <person name="Butaye P."/>
        </authorList>
    </citation>
    <scope>NUCLEOTIDE SEQUENCE</scope>
    <source>
        <strain evidence="11">7048</strain>
    </source>
</reference>